<name>A0A1A0HEN7_9ASCO</name>
<feature type="compositionally biased region" description="Basic and acidic residues" evidence="6">
    <location>
        <begin position="1"/>
        <end position="23"/>
    </location>
</feature>
<dbReference type="InterPro" id="IPR047187">
    <property type="entry name" value="SF1_C_Upf1"/>
</dbReference>
<dbReference type="Proteomes" id="UP000092555">
    <property type="component" value="Unassembled WGS sequence"/>
</dbReference>
<dbReference type="InterPro" id="IPR041677">
    <property type="entry name" value="DNA2/NAM7_AAA_11"/>
</dbReference>
<dbReference type="InterPro" id="IPR027417">
    <property type="entry name" value="P-loop_NTPase"/>
</dbReference>
<dbReference type="OrthoDB" id="6513042at2759"/>
<keyword evidence="9" id="KW-1185">Reference proteome</keyword>
<evidence type="ECO:0000256" key="2">
    <source>
        <dbReference type="ARBA" id="ARBA00022741"/>
    </source>
</evidence>
<keyword evidence="2" id="KW-0547">Nucleotide-binding</keyword>
<dbReference type="PANTHER" id="PTHR10887">
    <property type="entry name" value="DNA2/NAM7 HELICASE FAMILY"/>
    <property type="match status" value="1"/>
</dbReference>
<dbReference type="CDD" id="cd18808">
    <property type="entry name" value="SF1_C_Upf1"/>
    <property type="match status" value="1"/>
</dbReference>
<dbReference type="GO" id="GO:0003724">
    <property type="term" value="F:RNA helicase activity"/>
    <property type="evidence" value="ECO:0007669"/>
    <property type="project" value="TreeGrafter"/>
</dbReference>
<feature type="domain" description="AAA+ ATPase" evidence="7">
    <location>
        <begin position="290"/>
        <end position="502"/>
    </location>
</feature>
<organism evidence="8 9">
    <name type="scientific">Metschnikowia bicuspidata var. bicuspidata NRRL YB-4993</name>
    <dbReference type="NCBI Taxonomy" id="869754"/>
    <lineage>
        <taxon>Eukaryota</taxon>
        <taxon>Fungi</taxon>
        <taxon>Dikarya</taxon>
        <taxon>Ascomycota</taxon>
        <taxon>Saccharomycotina</taxon>
        <taxon>Pichiomycetes</taxon>
        <taxon>Metschnikowiaceae</taxon>
        <taxon>Metschnikowia</taxon>
    </lineage>
</organism>
<dbReference type="SMART" id="SM00382">
    <property type="entry name" value="AAA"/>
    <property type="match status" value="1"/>
</dbReference>
<dbReference type="GO" id="GO:0005694">
    <property type="term" value="C:chromosome"/>
    <property type="evidence" value="ECO:0007669"/>
    <property type="project" value="UniProtKB-ARBA"/>
</dbReference>
<dbReference type="GO" id="GO:0016787">
    <property type="term" value="F:hydrolase activity"/>
    <property type="evidence" value="ECO:0007669"/>
    <property type="project" value="UniProtKB-KW"/>
</dbReference>
<dbReference type="Pfam" id="PF13087">
    <property type="entry name" value="AAA_12"/>
    <property type="match status" value="1"/>
</dbReference>
<proteinExistence type="inferred from homology"/>
<comment type="caution">
    <text evidence="8">The sequence shown here is derived from an EMBL/GenBank/DDBJ whole genome shotgun (WGS) entry which is preliminary data.</text>
</comment>
<gene>
    <name evidence="8" type="ORF">METBIDRAFT_229322</name>
</gene>
<evidence type="ECO:0000256" key="3">
    <source>
        <dbReference type="ARBA" id="ARBA00022801"/>
    </source>
</evidence>
<keyword evidence="4" id="KW-0347">Helicase</keyword>
<sequence>MTNKKDLGHLSVSEDKRSSKHVSEVNNRLISTEEIMTQLTLDLTLEEPKDSTGIRLNDKNSSHLKDKESHRSSVPFSARDLAPRLTYDTIEEYICEMSNKIYLEEIGSILSFEAPILTEKDFYFEENKCLNFVQECTICIRMTDEFKKTFISKKMDMMGKNPFFSGQVMIFLQPYTEPDFWTVDFTRIENDGSHVKSPSVQLLSVSMSSNSWAISRLCREPDYSKLKILPVSLPKSRSFSAFTRLKTSPFVDMLLGKTFEPQPTSLEERLNISQDKMNESQILAIRSVLTNRITLIQGPPGTGKTSTICNMISELLLRGKYPILIVAASNQAIDNIAEKLIKVHKDSVLKILARTSEFKYPMSHVLGPICLHNKIYAQASPDIRVLLDDIKYCRHQLEPKEYKQVLDQQIRCSQKIVGESKIFLTTSVSAGGVNLQKLGRVPIVIMDEATQSSEVASLIPLTLNQVKKVVLVGDEKQLNGFSNVPGLAFSLFERILANRSCKNSIFLDTQYRMHPAISEFPSQEFYDGKLKDGVTAEKHQKYGNISRPLMFWDTQKRCREERAISYYTGDYGSTYCNVGEVKRVEQILEYFIEVMHVEKTNIGVITPYSGQRDLISESASKNKKINPEGKRTVEESNNDYLEESKPATVHLVSEIMIASVDAFQGREKDFIILSCVRSNVQNIIGFLKDRRRLNVALTRAKFGLVIVGDLYCLKRGDCLWKRYISYLEKRKLVLSKLKFEYGRCE</sequence>
<accession>A0A1A0HEN7</accession>
<dbReference type="InterPro" id="IPR045055">
    <property type="entry name" value="DNA2/NAM7-like"/>
</dbReference>
<evidence type="ECO:0000256" key="5">
    <source>
        <dbReference type="ARBA" id="ARBA00022840"/>
    </source>
</evidence>
<dbReference type="InterPro" id="IPR041679">
    <property type="entry name" value="DNA2/NAM7-like_C"/>
</dbReference>
<evidence type="ECO:0000256" key="4">
    <source>
        <dbReference type="ARBA" id="ARBA00022806"/>
    </source>
</evidence>
<comment type="similarity">
    <text evidence="1">Belongs to the DNA2/NAM7 helicase family.</text>
</comment>
<dbReference type="PANTHER" id="PTHR10887:SF317">
    <property type="entry name" value="ATP-DEPENDENT RNA HELICASE ECM32-RELATED"/>
    <property type="match status" value="1"/>
</dbReference>
<dbReference type="GO" id="GO:0000184">
    <property type="term" value="P:nuclear-transcribed mRNA catabolic process, nonsense-mediated decay"/>
    <property type="evidence" value="ECO:0007669"/>
    <property type="project" value="TreeGrafter"/>
</dbReference>
<dbReference type="STRING" id="869754.A0A1A0HEN7"/>
<keyword evidence="3 8" id="KW-0378">Hydrolase</keyword>
<feature type="region of interest" description="Disordered" evidence="6">
    <location>
        <begin position="1"/>
        <end position="25"/>
    </location>
</feature>
<dbReference type="InterPro" id="IPR003593">
    <property type="entry name" value="AAA+_ATPase"/>
</dbReference>
<dbReference type="Pfam" id="PF13086">
    <property type="entry name" value="AAA_11"/>
    <property type="match status" value="2"/>
</dbReference>
<dbReference type="AlphaFoldDB" id="A0A1A0HEN7"/>
<dbReference type="SUPFAM" id="SSF52540">
    <property type="entry name" value="P-loop containing nucleoside triphosphate hydrolases"/>
    <property type="match status" value="1"/>
</dbReference>
<dbReference type="EMBL" id="LXTC01000002">
    <property type="protein sequence ID" value="OBA22373.1"/>
    <property type="molecule type" value="Genomic_DNA"/>
</dbReference>
<dbReference type="GO" id="GO:0003678">
    <property type="term" value="F:DNA helicase activity"/>
    <property type="evidence" value="ECO:0007669"/>
    <property type="project" value="UniProtKB-ARBA"/>
</dbReference>
<feature type="region of interest" description="Disordered" evidence="6">
    <location>
        <begin position="52"/>
        <end position="71"/>
    </location>
</feature>
<evidence type="ECO:0000256" key="1">
    <source>
        <dbReference type="ARBA" id="ARBA00007913"/>
    </source>
</evidence>
<protein>
    <submittedName>
        <fullName evidence="8">p-loop containing nucleoside triphosphate hydrolase protein</fullName>
    </submittedName>
</protein>
<reference evidence="8 9" key="1">
    <citation type="submission" date="2016-05" db="EMBL/GenBank/DDBJ databases">
        <title>Comparative genomics of biotechnologically important yeasts.</title>
        <authorList>
            <consortium name="DOE Joint Genome Institute"/>
            <person name="Riley R."/>
            <person name="Haridas S."/>
            <person name="Wolfe K.H."/>
            <person name="Lopes M.R."/>
            <person name="Hittinger C.T."/>
            <person name="Goker M."/>
            <person name="Salamov A."/>
            <person name="Wisecaver J."/>
            <person name="Long T.M."/>
            <person name="Aerts A.L."/>
            <person name="Barry K."/>
            <person name="Choi C."/>
            <person name="Clum A."/>
            <person name="Coughlan A.Y."/>
            <person name="Deshpande S."/>
            <person name="Douglass A.P."/>
            <person name="Hanson S.J."/>
            <person name="Klenk H.-P."/>
            <person name="LaButti K."/>
            <person name="Lapidus A."/>
            <person name="Lindquist E."/>
            <person name="Lipzen A."/>
            <person name="Meier-kolthoff J.P."/>
            <person name="Ohm R.A."/>
            <person name="Otillar R.P."/>
            <person name="Pangilinan J."/>
            <person name="Peng Y."/>
            <person name="Rokas A."/>
            <person name="Rosa C.A."/>
            <person name="Scheuner C."/>
            <person name="Sibirny A.A."/>
            <person name="Slot J.C."/>
            <person name="Stielow J.B."/>
            <person name="Sun H."/>
            <person name="Kurtzman C.P."/>
            <person name="Blackwell M."/>
            <person name="Grigoriev I.V."/>
            <person name="Jeffries T.W."/>
        </authorList>
    </citation>
    <scope>NUCLEOTIDE SEQUENCE [LARGE SCALE GENOMIC DNA]</scope>
    <source>
        <strain evidence="8 9">NRRL YB-4993</strain>
    </source>
</reference>
<keyword evidence="5" id="KW-0067">ATP-binding</keyword>
<evidence type="ECO:0000313" key="9">
    <source>
        <dbReference type="Proteomes" id="UP000092555"/>
    </source>
</evidence>
<dbReference type="GO" id="GO:0005737">
    <property type="term" value="C:cytoplasm"/>
    <property type="evidence" value="ECO:0007669"/>
    <property type="project" value="TreeGrafter"/>
</dbReference>
<dbReference type="GO" id="GO:0005524">
    <property type="term" value="F:ATP binding"/>
    <property type="evidence" value="ECO:0007669"/>
    <property type="project" value="UniProtKB-KW"/>
</dbReference>
<evidence type="ECO:0000259" key="7">
    <source>
        <dbReference type="SMART" id="SM00382"/>
    </source>
</evidence>
<dbReference type="GeneID" id="30028200"/>
<dbReference type="Gene3D" id="3.40.50.300">
    <property type="entry name" value="P-loop containing nucleotide triphosphate hydrolases"/>
    <property type="match status" value="2"/>
</dbReference>
<evidence type="ECO:0000313" key="8">
    <source>
        <dbReference type="EMBL" id="OBA22373.1"/>
    </source>
</evidence>
<dbReference type="RefSeq" id="XP_018712869.1">
    <property type="nucleotide sequence ID" value="XM_018855224.1"/>
</dbReference>
<dbReference type="FunFam" id="3.40.50.300:FF:000326">
    <property type="entry name" value="P-loop containing nucleoside triphosphate hydrolase"/>
    <property type="match status" value="1"/>
</dbReference>
<evidence type="ECO:0000256" key="6">
    <source>
        <dbReference type="SAM" id="MobiDB-lite"/>
    </source>
</evidence>